<proteinExistence type="predicted"/>
<reference evidence="2" key="1">
    <citation type="submission" date="2006-10" db="EMBL/GenBank/DDBJ databases">
        <authorList>
            <person name="Amadeo P."/>
            <person name="Zhao Q."/>
            <person name="Wortman J."/>
            <person name="Fraser-Liggett C."/>
            <person name="Carlton J."/>
        </authorList>
    </citation>
    <scope>NUCLEOTIDE SEQUENCE</scope>
    <source>
        <strain evidence="2">G3</strain>
    </source>
</reference>
<dbReference type="EMBL" id="DS114338">
    <property type="protein sequence ID" value="EAX88219.1"/>
    <property type="molecule type" value="Genomic_DNA"/>
</dbReference>
<accession>A2G3P2</accession>
<dbReference type="OrthoDB" id="289038at2759"/>
<organism evidence="2 3">
    <name type="scientific">Trichomonas vaginalis (strain ATCC PRA-98 / G3)</name>
    <dbReference type="NCBI Taxonomy" id="412133"/>
    <lineage>
        <taxon>Eukaryota</taxon>
        <taxon>Metamonada</taxon>
        <taxon>Parabasalia</taxon>
        <taxon>Trichomonadida</taxon>
        <taxon>Trichomonadidae</taxon>
        <taxon>Trichomonas</taxon>
    </lineage>
</organism>
<dbReference type="PANTHER" id="PTHR24006:SF827">
    <property type="entry name" value="UBIQUITIN CARBOXYL-TERMINAL HYDROLASE 34"/>
    <property type="match status" value="1"/>
</dbReference>
<dbReference type="PROSITE" id="PS00973">
    <property type="entry name" value="USP_2"/>
    <property type="match status" value="1"/>
</dbReference>
<evidence type="ECO:0000313" key="2">
    <source>
        <dbReference type="EMBL" id="EAX88219.1"/>
    </source>
</evidence>
<dbReference type="InterPro" id="IPR028889">
    <property type="entry name" value="USP"/>
</dbReference>
<dbReference type="PANTHER" id="PTHR24006">
    <property type="entry name" value="UBIQUITIN CARBOXYL-TERMINAL HYDROLASE"/>
    <property type="match status" value="1"/>
</dbReference>
<dbReference type="Proteomes" id="UP000001542">
    <property type="component" value="Unassembled WGS sequence"/>
</dbReference>
<keyword evidence="2" id="KW-0378">Hydrolase</keyword>
<evidence type="ECO:0000313" key="3">
    <source>
        <dbReference type="Proteomes" id="UP000001542"/>
    </source>
</evidence>
<dbReference type="InParanoid" id="A2G3P2"/>
<dbReference type="FunFam" id="3.90.70.10:FF:000090">
    <property type="entry name" value="Clan CA, family C19, ubiquitin hydrolase-like cysteine peptidase"/>
    <property type="match status" value="1"/>
</dbReference>
<feature type="domain" description="USP" evidence="1">
    <location>
        <begin position="1087"/>
        <end position="1371"/>
    </location>
</feature>
<dbReference type="Pfam" id="PF00443">
    <property type="entry name" value="UCH"/>
    <property type="match status" value="1"/>
</dbReference>
<dbReference type="InterPro" id="IPR001394">
    <property type="entry name" value="Peptidase_C19_UCH"/>
</dbReference>
<dbReference type="SUPFAM" id="SSF54001">
    <property type="entry name" value="Cysteine proteinases"/>
    <property type="match status" value="1"/>
</dbReference>
<dbReference type="RefSeq" id="XP_001301149.1">
    <property type="nucleotide sequence ID" value="XM_001301148.1"/>
</dbReference>
<keyword evidence="3" id="KW-1185">Reference proteome</keyword>
<dbReference type="KEGG" id="tva:4745881"/>
<dbReference type="GO" id="GO:0007032">
    <property type="term" value="P:endosome organization"/>
    <property type="evidence" value="ECO:0000318"/>
    <property type="project" value="GO_Central"/>
</dbReference>
<dbReference type="InterPro" id="IPR050164">
    <property type="entry name" value="Peptidase_C19"/>
</dbReference>
<dbReference type="GO" id="GO:0016579">
    <property type="term" value="P:protein deubiquitination"/>
    <property type="evidence" value="ECO:0007669"/>
    <property type="project" value="InterPro"/>
</dbReference>
<protein>
    <submittedName>
        <fullName evidence="2">Clan CA, family C19, ubiquitin hydrolase-like cysteine peptidase</fullName>
    </submittedName>
</protein>
<evidence type="ECO:0000259" key="1">
    <source>
        <dbReference type="PROSITE" id="PS50235"/>
    </source>
</evidence>
<sequence length="1639" mass="189026">MHSKFWTPEAFANWQAGFSYAVTDLNHLEQYLDDFSELTDYIIENHGLPPTCEVKTEKFFELLISVTGALVKNHLKSNTLQPIFLRFVDIVFDIFQIALDFPTYAIEFLSYYIFNIRQPIYSNNEEFFTKICQHYESSKSYLYLMNELASEYPFPQAFLRSAIFYFYIPAAQVGTPEDKLEQIFDRIIHHLNILQLHKNRNSSPEYLADFITNTINGLNDINALTQDKVNKVMELISDQIKCEFFDKQHHALKLLCNNCRVPFSSKYVISWLQTSGFADYMFKNDIKQAFLPIYAELFKVFASNDMITVDNFKSILSQQSIHQSSADTQFYHLITEIFTTLKAELVPDCMSLVLDLPEKNDAWVNSIKIICKNLAGKENMSPVIDSARKRVAELSQSDSELKQQYSELSEFLSCIGLNQSEILAKLDEISKLSMLTKQEVSILSSLLSSRYFQNEELANRLMNVIMRTIMNDPQLAQHCAGMIYSLAAYNRATLLIEDAKMLLLNAMNSQQLINFILALMEKNIITHETMLELIDSYPDNKINSKFYQFIKKAFFSPNYAHSNQSSFDKLMDLPFPNEDLLWSLSLRTSSMQERFQRLISRIYCRNDEEILSDEVMIETFINKWNQILNSLTDYAKKNSAIKVLVTFIKICERDVIPESYGFERHRDVRKSETVEINASYQEDEIETFVVDRQISVPALTRLIAEKFEVVYTECGLEYNEFPLENEKNLKMFDDEDSVDVKLTIGKCPAILDRTVIPSLKLIQMKMHDKLMLMMDEFPSAVEVCDLLPTYRTVSNVIQRFAKTKLEVLFPRDKPKQFKYNFDTFCRDFEESDLEKFKDIGLLQYFLAVGLDSPDANLVENILSWMKSINRISDEQFLFDQIVKILEKFTNNSDNQQLFINAFDVVHGLSDPRSLKFDEFLMRKLILKFLNGNDDKTAESSVVFFEKLNIPSKIYAELSEEIRADNFFASWANHITSRDEKAISIVMENLTTDLISWGILELIDALLEVYAFEENEEILITEFICENYLETNSEAKDEKQFESALNAAKHLKGDRLIRSLHSLCSTCYFNQWDIDGDKIVLQKSGGYVGLENLGVTCFVDSVLQQLFRITEMRQAVFDYKGKDKFLEHLRKLFCLMMLSNRTSVSTQSLLDNWSSDGSDEFDTTIQQDACEFLQLLLDKLERILGKDKLSLFYGKFINRIESLDGKHKSESFDTFIALPVVVLHSRSLDESLKKISTPDFLTGENAYKFEGSDTKTDAKKYCEVYTAPKNLIIQLKRFEWNIETWLRYKVKSPLSFPAVLTLAGKTYELSGVIMHSGTTDYGHYVSYCREKDGTWQCFNDDVVSEVSLDYVLRVGSGEKSTWSAFILFYDSEKPQEVTVPKDLLDFVRNDNKKKLHTRLTFSTATTDMMYYFASSKDDKLFQEAALFSFCFAPFTVDGKNGIKLLTKVNKTLQDRPEVCKYLADQLENSQLCNLFVYCPTNGVRVAACAVMKTLISVVGLKPLKTLAVSSKDLHVHPEKAAPIMDAYIFASKIDSCSQYLKETVLPFLQKVVLKFVDDKLARAYPMDSLFEAIEVLGPTNDFISEFCRSKAMEKFFLKTNLDKIAAVIKHGDDNCFNLLTESASKYQNPKWKALLEKVRD</sequence>
<dbReference type="GO" id="GO:0004843">
    <property type="term" value="F:cysteine-type deubiquitinase activity"/>
    <property type="evidence" value="ECO:0007669"/>
    <property type="project" value="InterPro"/>
</dbReference>
<dbReference type="GO" id="GO:0007265">
    <property type="term" value="P:Ras protein signal transduction"/>
    <property type="evidence" value="ECO:0000318"/>
    <property type="project" value="GO_Central"/>
</dbReference>
<dbReference type="eggNOG" id="KOG1863">
    <property type="taxonomic scope" value="Eukaryota"/>
</dbReference>
<dbReference type="VEuPathDB" id="TrichDB:TVAGG3_0453910"/>
<reference evidence="2" key="2">
    <citation type="journal article" date="2007" name="Science">
        <title>Draft genome sequence of the sexually transmitted pathogen Trichomonas vaginalis.</title>
        <authorList>
            <person name="Carlton J.M."/>
            <person name="Hirt R.P."/>
            <person name="Silva J.C."/>
            <person name="Delcher A.L."/>
            <person name="Schatz M."/>
            <person name="Zhao Q."/>
            <person name="Wortman J.R."/>
            <person name="Bidwell S.L."/>
            <person name="Alsmark U.C.M."/>
            <person name="Besteiro S."/>
            <person name="Sicheritz-Ponten T."/>
            <person name="Noel C.J."/>
            <person name="Dacks J.B."/>
            <person name="Foster P.G."/>
            <person name="Simillion C."/>
            <person name="Van de Peer Y."/>
            <person name="Miranda-Saavedra D."/>
            <person name="Barton G.J."/>
            <person name="Westrop G.D."/>
            <person name="Mueller S."/>
            <person name="Dessi D."/>
            <person name="Fiori P.L."/>
            <person name="Ren Q."/>
            <person name="Paulsen I."/>
            <person name="Zhang H."/>
            <person name="Bastida-Corcuera F.D."/>
            <person name="Simoes-Barbosa A."/>
            <person name="Brown M.T."/>
            <person name="Hayes R.D."/>
            <person name="Mukherjee M."/>
            <person name="Okumura C.Y."/>
            <person name="Schneider R."/>
            <person name="Smith A.J."/>
            <person name="Vanacova S."/>
            <person name="Villalvazo M."/>
            <person name="Haas B.J."/>
            <person name="Pertea M."/>
            <person name="Feldblyum T.V."/>
            <person name="Utterback T.R."/>
            <person name="Shu C.L."/>
            <person name="Osoegawa K."/>
            <person name="de Jong P.J."/>
            <person name="Hrdy I."/>
            <person name="Horvathova L."/>
            <person name="Zubacova Z."/>
            <person name="Dolezal P."/>
            <person name="Malik S.B."/>
            <person name="Logsdon J.M. Jr."/>
            <person name="Henze K."/>
            <person name="Gupta A."/>
            <person name="Wang C.C."/>
            <person name="Dunne R.L."/>
            <person name="Upcroft J.A."/>
            <person name="Upcroft P."/>
            <person name="White O."/>
            <person name="Salzberg S.L."/>
            <person name="Tang P."/>
            <person name="Chiu C.-H."/>
            <person name="Lee Y.-S."/>
            <person name="Embley T.M."/>
            <person name="Coombs G.H."/>
            <person name="Mottram J.C."/>
            <person name="Tachezy J."/>
            <person name="Fraser-Liggett C.M."/>
            <person name="Johnson P.J."/>
        </authorList>
    </citation>
    <scope>NUCLEOTIDE SEQUENCE [LARGE SCALE GENOMIC DNA]</scope>
    <source>
        <strain evidence="2">G3</strain>
    </source>
</reference>
<dbReference type="InterPro" id="IPR018200">
    <property type="entry name" value="USP_CS"/>
</dbReference>
<dbReference type="PROSITE" id="PS50235">
    <property type="entry name" value="USP_3"/>
    <property type="match status" value="1"/>
</dbReference>
<gene>
    <name evidence="2" type="ORF">TVAG_338060</name>
</gene>
<name>A2G3P2_TRIV3</name>
<dbReference type="InterPro" id="IPR038765">
    <property type="entry name" value="Papain-like_cys_pep_sf"/>
</dbReference>
<dbReference type="VEuPathDB" id="TrichDB:TVAG_338060"/>
<dbReference type="Gene3D" id="3.90.70.10">
    <property type="entry name" value="Cysteine proteinases"/>
    <property type="match status" value="1"/>
</dbReference>